<name>A0ABR4BUF9_9HELO</name>
<keyword evidence="3" id="KW-1185">Reference proteome</keyword>
<accession>A0ABR4BUF9</accession>
<gene>
    <name evidence="2" type="ORF">VTL71DRAFT_7555</name>
</gene>
<evidence type="ECO:0000313" key="3">
    <source>
        <dbReference type="Proteomes" id="UP001595075"/>
    </source>
</evidence>
<comment type="caution">
    <text evidence="2">The sequence shown here is derived from an EMBL/GenBank/DDBJ whole genome shotgun (WGS) entry which is preliminary data.</text>
</comment>
<dbReference type="EMBL" id="JAZHXI010000019">
    <property type="protein sequence ID" value="KAL2061282.1"/>
    <property type="molecule type" value="Genomic_DNA"/>
</dbReference>
<protein>
    <submittedName>
        <fullName evidence="2">Uncharacterized protein</fullName>
    </submittedName>
</protein>
<sequence>MHSPAAIFVTLLSFSTLIASAPITGSAAVNTTVNTEPAPEARVPGFGDFDPTKCPFAGGYFECIDYENRACAPNNCGLPTMCFSYQLDGVVACSFWTNQRARTG</sequence>
<proteinExistence type="predicted"/>
<keyword evidence="1" id="KW-0732">Signal</keyword>
<evidence type="ECO:0000313" key="2">
    <source>
        <dbReference type="EMBL" id="KAL2061282.1"/>
    </source>
</evidence>
<feature type="chain" id="PRO_5045045172" evidence="1">
    <location>
        <begin position="21"/>
        <end position="104"/>
    </location>
</feature>
<reference evidence="2 3" key="1">
    <citation type="journal article" date="2024" name="Commun. Biol.">
        <title>Comparative genomic analysis of thermophilic fungi reveals convergent evolutionary adaptations and gene losses.</title>
        <authorList>
            <person name="Steindorff A.S."/>
            <person name="Aguilar-Pontes M.V."/>
            <person name="Robinson A.J."/>
            <person name="Andreopoulos B."/>
            <person name="LaButti K."/>
            <person name="Kuo A."/>
            <person name="Mondo S."/>
            <person name="Riley R."/>
            <person name="Otillar R."/>
            <person name="Haridas S."/>
            <person name="Lipzen A."/>
            <person name="Grimwood J."/>
            <person name="Schmutz J."/>
            <person name="Clum A."/>
            <person name="Reid I.D."/>
            <person name="Moisan M.C."/>
            <person name="Butler G."/>
            <person name="Nguyen T.T.M."/>
            <person name="Dewar K."/>
            <person name="Conant G."/>
            <person name="Drula E."/>
            <person name="Henrissat B."/>
            <person name="Hansel C."/>
            <person name="Singer S."/>
            <person name="Hutchinson M.I."/>
            <person name="de Vries R.P."/>
            <person name="Natvig D.O."/>
            <person name="Powell A.J."/>
            <person name="Tsang A."/>
            <person name="Grigoriev I.V."/>
        </authorList>
    </citation>
    <scope>NUCLEOTIDE SEQUENCE [LARGE SCALE GENOMIC DNA]</scope>
    <source>
        <strain evidence="2 3">CBS 494.80</strain>
    </source>
</reference>
<dbReference type="Proteomes" id="UP001595075">
    <property type="component" value="Unassembled WGS sequence"/>
</dbReference>
<evidence type="ECO:0000256" key="1">
    <source>
        <dbReference type="SAM" id="SignalP"/>
    </source>
</evidence>
<organism evidence="2 3">
    <name type="scientific">Oculimacula yallundae</name>
    <dbReference type="NCBI Taxonomy" id="86028"/>
    <lineage>
        <taxon>Eukaryota</taxon>
        <taxon>Fungi</taxon>
        <taxon>Dikarya</taxon>
        <taxon>Ascomycota</taxon>
        <taxon>Pezizomycotina</taxon>
        <taxon>Leotiomycetes</taxon>
        <taxon>Helotiales</taxon>
        <taxon>Ploettnerulaceae</taxon>
        <taxon>Oculimacula</taxon>
    </lineage>
</organism>
<feature type="signal peptide" evidence="1">
    <location>
        <begin position="1"/>
        <end position="20"/>
    </location>
</feature>